<keyword evidence="3" id="KW-1185">Reference proteome</keyword>
<dbReference type="RefSeq" id="WP_218250963.1">
    <property type="nucleotide sequence ID" value="NZ_JABXWD010000019.1"/>
</dbReference>
<name>A0ABS6RVP5_9BACT</name>
<comment type="caution">
    <text evidence="2">The sequence shown here is derived from an EMBL/GenBank/DDBJ whole genome shotgun (WGS) entry which is preliminary data.</text>
</comment>
<keyword evidence="1" id="KW-1133">Transmembrane helix</keyword>
<dbReference type="EMBL" id="JABXWD010000019">
    <property type="protein sequence ID" value="MBV6340343.1"/>
    <property type="molecule type" value="Genomic_DNA"/>
</dbReference>
<dbReference type="Proteomes" id="UP001196980">
    <property type="component" value="Unassembled WGS sequence"/>
</dbReference>
<gene>
    <name evidence="2" type="ORF">HWQ67_01975</name>
</gene>
<evidence type="ECO:0000313" key="3">
    <source>
        <dbReference type="Proteomes" id="UP001196980"/>
    </source>
</evidence>
<accession>A0ABS6RVP5</accession>
<evidence type="ECO:0000256" key="1">
    <source>
        <dbReference type="SAM" id="Phobius"/>
    </source>
</evidence>
<organism evidence="2 3">
    <name type="scientific">Candidatus Magnetobacterium casense</name>
    <dbReference type="NCBI Taxonomy" id="1455061"/>
    <lineage>
        <taxon>Bacteria</taxon>
        <taxon>Pseudomonadati</taxon>
        <taxon>Nitrospirota</taxon>
        <taxon>Thermodesulfovibrionia</taxon>
        <taxon>Thermodesulfovibrionales</taxon>
        <taxon>Candidatus Magnetobacteriaceae</taxon>
        <taxon>Candidatus Magnetobacterium</taxon>
    </lineage>
</organism>
<keyword evidence="1" id="KW-0472">Membrane</keyword>
<keyword evidence="1" id="KW-0812">Transmembrane</keyword>
<evidence type="ECO:0000313" key="2">
    <source>
        <dbReference type="EMBL" id="MBV6340343.1"/>
    </source>
</evidence>
<protein>
    <submittedName>
        <fullName evidence="2">Uncharacterized protein</fullName>
    </submittedName>
</protein>
<sequence length="174" mass="20089">MKTPKKIRGYETFSDENPYEAQIKTDRKWAIRVWSAVLILLILAFLIGIIVGQAEAYTPSIASKSIKHYGEYKTWGVGWENQAELISQYEIDRARHNSSRICYSIGGPTRHDYFAGFFCFPDGIVKNNHGYKILDTSWLNQELQSNNKARRENALLWQQRLLHQITDKDSDSSS</sequence>
<feature type="transmembrane region" description="Helical" evidence="1">
    <location>
        <begin position="29"/>
        <end position="51"/>
    </location>
</feature>
<proteinExistence type="predicted"/>
<reference evidence="2 3" key="1">
    <citation type="journal article" date="2020" name="J Geophys Res Biogeosci">
        <title>Magnetotaxis as an Adaptation to Enable Bacterial Shuttling of Microbial Sulfur and Sulfur Cycling Across Aquatic Oxic#Anoxic Interfaces.</title>
        <authorList>
            <person name="Li J."/>
            <person name="Liu P."/>
            <person name="Wang J."/>
            <person name="Roberts A.P."/>
            <person name="Pan Y."/>
        </authorList>
    </citation>
    <scope>NUCLEOTIDE SEQUENCE [LARGE SCALE GENOMIC DNA]</scope>
    <source>
        <strain evidence="2 3">MYR-1_YQ</strain>
    </source>
</reference>